<keyword evidence="1" id="KW-1133">Transmembrane helix</keyword>
<keyword evidence="1" id="KW-0472">Membrane</keyword>
<gene>
    <name evidence="2" type="ordered locus">CLOAM1549</name>
</gene>
<dbReference type="AlphaFoldDB" id="B0VFV4"/>
<feature type="transmembrane region" description="Helical" evidence="1">
    <location>
        <begin position="20"/>
        <end position="43"/>
    </location>
</feature>
<feature type="transmembrane region" description="Helical" evidence="1">
    <location>
        <begin position="55"/>
        <end position="75"/>
    </location>
</feature>
<dbReference type="STRING" id="459349.CLOAM1549"/>
<keyword evidence="3" id="KW-1185">Reference proteome</keyword>
<accession>B0VFV4</accession>
<sequence>MKGERLNKAKYYFIKKEVYLILFGYIIMIIIELLMLIGIFLVLRKKFLDIQFNSYLIFLYAFFLWAILNIIIHLFPRKKYSLDIIIRHTQVYLTIIIISLGLISGFSYLISKRPFVPIPDLQGGTFGFSTWNCKASIEDIEINFQYPDSNKIIHLSENQLYDKNLWVSAWNQFTREDSTVIIEKNPNGKTPKIIVDYGGVYFNLPKAGYKANIKNASMTGIIKFYKAEKNLLAYPNFEFSFRVPWDSTGNEPSSKLYIGLQTFFFNPEWSKCYIPLLSLAPSVQHHDSKQLIKKNTRFTKYKFNQPYRLHAVVFDNNAELYIENIQFGAAGTLYEGKFTSKE</sequence>
<evidence type="ECO:0000313" key="3">
    <source>
        <dbReference type="Proteomes" id="UP000002019"/>
    </source>
</evidence>
<organism evidence="2 3">
    <name type="scientific">Cloacimonas acidaminovorans (strain Evry)</name>
    <dbReference type="NCBI Taxonomy" id="459349"/>
    <lineage>
        <taxon>Bacteria</taxon>
        <taxon>Pseudomonadati</taxon>
        <taxon>Candidatus Cloacimonadota</taxon>
        <taxon>Candidatus Cloacimonadia</taxon>
        <taxon>Candidatus Cloacimonadales</taxon>
        <taxon>Candidatus Cloacimonadaceae</taxon>
        <taxon>Candidatus Cloacimonas</taxon>
    </lineage>
</organism>
<evidence type="ECO:0000256" key="1">
    <source>
        <dbReference type="SAM" id="Phobius"/>
    </source>
</evidence>
<dbReference type="RefSeq" id="WP_015425254.1">
    <property type="nucleotide sequence ID" value="NC_020449.1"/>
</dbReference>
<dbReference type="KEGG" id="caci:CLOAM1549"/>
<proteinExistence type="predicted"/>
<dbReference type="EMBL" id="CU466930">
    <property type="protein sequence ID" value="CAO81396.1"/>
    <property type="molecule type" value="Genomic_DNA"/>
</dbReference>
<evidence type="ECO:0000313" key="2">
    <source>
        <dbReference type="EMBL" id="CAO81396.1"/>
    </source>
</evidence>
<reference evidence="2 3" key="1">
    <citation type="journal article" date="2008" name="J. Bacteriol.">
        <title>'Candidatus Cloacamonas acidaminovorans': genome sequence reconstruction provides a first glimpse of a new bacterial division.</title>
        <authorList>
            <person name="Pelletier E."/>
            <person name="Kreimeyer A."/>
            <person name="Bocs S."/>
            <person name="Rouy Z."/>
            <person name="Gyapay G."/>
            <person name="Chouari R."/>
            <person name="Riviere D."/>
            <person name="Ganesan A."/>
            <person name="Daegelen P."/>
            <person name="Sghir A."/>
            <person name="Cohen G.N."/>
            <person name="Medigue C."/>
            <person name="Weissenbach J."/>
            <person name="Le Paslier D."/>
        </authorList>
    </citation>
    <scope>NUCLEOTIDE SEQUENCE [LARGE SCALE GENOMIC DNA]</scope>
    <source>
        <strain evidence="3">Evry</strain>
    </source>
</reference>
<protein>
    <submittedName>
        <fullName evidence="2">Uncharacterized protein</fullName>
    </submittedName>
</protein>
<keyword evidence="1" id="KW-0812">Transmembrane</keyword>
<feature type="transmembrane region" description="Helical" evidence="1">
    <location>
        <begin position="91"/>
        <end position="110"/>
    </location>
</feature>
<dbReference type="HOGENOM" id="CLU_810621_0_0_0"/>
<name>B0VFV4_CLOAI</name>
<dbReference type="Proteomes" id="UP000002019">
    <property type="component" value="Chromosome"/>
</dbReference>